<gene>
    <name evidence="5" type="ORF">MVEN_02459900</name>
</gene>
<evidence type="ECO:0000259" key="4">
    <source>
        <dbReference type="SMART" id="SM00563"/>
    </source>
</evidence>
<dbReference type="InterPro" id="IPR002123">
    <property type="entry name" value="Plipid/glycerol_acylTrfase"/>
</dbReference>
<evidence type="ECO:0000313" key="6">
    <source>
        <dbReference type="Proteomes" id="UP000620124"/>
    </source>
</evidence>
<dbReference type="SMART" id="SM00563">
    <property type="entry name" value="PlsC"/>
    <property type="match status" value="1"/>
</dbReference>
<comment type="caution">
    <text evidence="5">The sequence shown here is derived from an EMBL/GenBank/DDBJ whole genome shotgun (WGS) entry which is preliminary data.</text>
</comment>
<feature type="domain" description="Phospholipid/glycerol acyltransferase" evidence="4">
    <location>
        <begin position="76"/>
        <end position="195"/>
    </location>
</feature>
<reference evidence="5" key="1">
    <citation type="submission" date="2020-05" db="EMBL/GenBank/DDBJ databases">
        <title>Mycena genomes resolve the evolution of fungal bioluminescence.</title>
        <authorList>
            <person name="Tsai I.J."/>
        </authorList>
    </citation>
    <scope>NUCLEOTIDE SEQUENCE</scope>
    <source>
        <strain evidence="5">CCC161011</strain>
    </source>
</reference>
<evidence type="ECO:0000256" key="2">
    <source>
        <dbReference type="ARBA" id="ARBA00023315"/>
    </source>
</evidence>
<feature type="transmembrane region" description="Helical" evidence="3">
    <location>
        <begin position="14"/>
        <end position="37"/>
    </location>
</feature>
<dbReference type="GO" id="GO:0006654">
    <property type="term" value="P:phosphatidic acid biosynthetic process"/>
    <property type="evidence" value="ECO:0007669"/>
    <property type="project" value="TreeGrafter"/>
</dbReference>
<dbReference type="PANTHER" id="PTHR10434">
    <property type="entry name" value="1-ACYL-SN-GLYCEROL-3-PHOSPHATE ACYLTRANSFERASE"/>
    <property type="match status" value="1"/>
</dbReference>
<dbReference type="EMBL" id="JACAZI010000033">
    <property type="protein sequence ID" value="KAF7330228.1"/>
    <property type="molecule type" value="Genomic_DNA"/>
</dbReference>
<evidence type="ECO:0000256" key="3">
    <source>
        <dbReference type="SAM" id="Phobius"/>
    </source>
</evidence>
<evidence type="ECO:0000256" key="1">
    <source>
        <dbReference type="ARBA" id="ARBA00022679"/>
    </source>
</evidence>
<protein>
    <submittedName>
        <fullName evidence="5">1-acylglycerol-3-phosphate O</fullName>
    </submittedName>
</protein>
<keyword evidence="1" id="KW-0808">Transferase</keyword>
<dbReference type="PANTHER" id="PTHR10434:SF11">
    <property type="entry name" value="1-ACYL-SN-GLYCEROL-3-PHOSPHATE ACYLTRANSFERASE"/>
    <property type="match status" value="1"/>
</dbReference>
<proteinExistence type="predicted"/>
<accession>A0A8H6WX19</accession>
<organism evidence="5 6">
    <name type="scientific">Mycena venus</name>
    <dbReference type="NCBI Taxonomy" id="2733690"/>
    <lineage>
        <taxon>Eukaryota</taxon>
        <taxon>Fungi</taxon>
        <taxon>Dikarya</taxon>
        <taxon>Basidiomycota</taxon>
        <taxon>Agaricomycotina</taxon>
        <taxon>Agaricomycetes</taxon>
        <taxon>Agaricomycetidae</taxon>
        <taxon>Agaricales</taxon>
        <taxon>Marasmiineae</taxon>
        <taxon>Mycenaceae</taxon>
        <taxon>Mycena</taxon>
    </lineage>
</organism>
<keyword evidence="2" id="KW-0012">Acyltransferase</keyword>
<keyword evidence="3" id="KW-0472">Membrane</keyword>
<dbReference type="AlphaFoldDB" id="A0A8H6WX19"/>
<dbReference type="Pfam" id="PF01553">
    <property type="entry name" value="Acyltransferase"/>
    <property type="match status" value="1"/>
</dbReference>
<evidence type="ECO:0000313" key="5">
    <source>
        <dbReference type="EMBL" id="KAF7330228.1"/>
    </source>
</evidence>
<dbReference type="GO" id="GO:0003841">
    <property type="term" value="F:1-acylglycerol-3-phosphate O-acyltransferase activity"/>
    <property type="evidence" value="ECO:0007669"/>
    <property type="project" value="TreeGrafter"/>
</dbReference>
<keyword evidence="3" id="KW-1133">Transmembrane helix</keyword>
<keyword evidence="3" id="KW-0812">Transmembrane</keyword>
<keyword evidence="6" id="KW-1185">Reference proteome</keyword>
<dbReference type="CDD" id="cd07989">
    <property type="entry name" value="LPLAT_AGPAT-like"/>
    <property type="match status" value="1"/>
</dbReference>
<dbReference type="Proteomes" id="UP000620124">
    <property type="component" value="Unassembled WGS sequence"/>
</dbReference>
<name>A0A8H6WX19_9AGAR</name>
<feature type="transmembrane region" description="Helical" evidence="3">
    <location>
        <begin position="105"/>
        <end position="124"/>
    </location>
</feature>
<sequence length="263" mass="28907">MAFLVYIRYCLRSAVYFGIMTFWGIASTPLSCVLAVFGRHFETLPLAACSFSRLVGWALGLRVEFECAEHLATQPAVFMLNHQSALDIWLLASSPSARSVMAKKVLWWSPIGPILYFSSCIFVGPGSGQHAVDSSGLNAQGRCGPMRDRCLVCSVPRRKAQLRPHPPTLLPFKKGGFHLAVQSGMPIVPIVCENYSHMYRFGYFEPVPLKARVLPPIPTAGLGAEDVPALTVKVQEQMLEAMRDISRPTPGALPVKPSYYAPL</sequence>
<dbReference type="GO" id="GO:0005783">
    <property type="term" value="C:endoplasmic reticulum"/>
    <property type="evidence" value="ECO:0007669"/>
    <property type="project" value="TreeGrafter"/>
</dbReference>
<dbReference type="OrthoDB" id="202234at2759"/>
<dbReference type="SUPFAM" id="SSF69593">
    <property type="entry name" value="Glycerol-3-phosphate (1)-acyltransferase"/>
    <property type="match status" value="2"/>
</dbReference>